<accession>A0AAD1SIQ7</accession>
<dbReference type="Proteomes" id="UP001295444">
    <property type="component" value="Chromosome 06"/>
</dbReference>
<proteinExistence type="predicted"/>
<evidence type="ECO:0000256" key="1">
    <source>
        <dbReference type="SAM" id="MobiDB-lite"/>
    </source>
</evidence>
<evidence type="ECO:0000313" key="3">
    <source>
        <dbReference type="Proteomes" id="UP001295444"/>
    </source>
</evidence>
<gene>
    <name evidence="2" type="ORF">PECUL_23A020844</name>
</gene>
<sequence>MASIEDTMTDFVALIHIALNADFKLTASPMFLFSGVYVLRVSQKPTPSSYRIQVPNTVKTSSSLAQSEIKSGYSPYSLPFPRQPAFHKAGIMAVEPDTLKKNHETVTGATRMSLISPPQDGRMGHISGRTIPGPLRSSKLGSSQQINALRQFSQDTLQANKTAAWDMSTQRTPQLYQRTPQSSQSTVIKHPISLSGFLQKRP</sequence>
<dbReference type="AlphaFoldDB" id="A0AAD1SIQ7"/>
<keyword evidence="3" id="KW-1185">Reference proteome</keyword>
<protein>
    <submittedName>
        <fullName evidence="2">Uncharacterized protein</fullName>
    </submittedName>
</protein>
<dbReference type="EMBL" id="OW240917">
    <property type="protein sequence ID" value="CAH2299565.1"/>
    <property type="molecule type" value="Genomic_DNA"/>
</dbReference>
<reference evidence="2" key="1">
    <citation type="submission" date="2022-03" db="EMBL/GenBank/DDBJ databases">
        <authorList>
            <person name="Alioto T."/>
            <person name="Alioto T."/>
            <person name="Gomez Garrido J."/>
        </authorList>
    </citation>
    <scope>NUCLEOTIDE SEQUENCE</scope>
</reference>
<organism evidence="2 3">
    <name type="scientific">Pelobates cultripes</name>
    <name type="common">Western spadefoot toad</name>
    <dbReference type="NCBI Taxonomy" id="61616"/>
    <lineage>
        <taxon>Eukaryota</taxon>
        <taxon>Metazoa</taxon>
        <taxon>Chordata</taxon>
        <taxon>Craniata</taxon>
        <taxon>Vertebrata</taxon>
        <taxon>Euteleostomi</taxon>
        <taxon>Amphibia</taxon>
        <taxon>Batrachia</taxon>
        <taxon>Anura</taxon>
        <taxon>Pelobatoidea</taxon>
        <taxon>Pelobatidae</taxon>
        <taxon>Pelobates</taxon>
    </lineage>
</organism>
<name>A0AAD1SIQ7_PELCU</name>
<evidence type="ECO:0000313" key="2">
    <source>
        <dbReference type="EMBL" id="CAH2299565.1"/>
    </source>
</evidence>
<feature type="region of interest" description="Disordered" evidence="1">
    <location>
        <begin position="113"/>
        <end position="141"/>
    </location>
</feature>